<proteinExistence type="predicted"/>
<dbReference type="Pfam" id="PF12937">
    <property type="entry name" value="F-box-like"/>
    <property type="match status" value="1"/>
</dbReference>
<dbReference type="Gene3D" id="1.20.1280.50">
    <property type="match status" value="1"/>
</dbReference>
<evidence type="ECO:0000313" key="3">
    <source>
        <dbReference type="Proteomes" id="UP000678393"/>
    </source>
</evidence>
<dbReference type="AlphaFoldDB" id="A0A8S3ZEM1"/>
<accession>A0A8S3ZEM1</accession>
<dbReference type="SUPFAM" id="SSF81383">
    <property type="entry name" value="F-box domain"/>
    <property type="match status" value="1"/>
</dbReference>
<comment type="caution">
    <text evidence="2">The sequence shown here is derived from an EMBL/GenBank/DDBJ whole genome shotgun (WGS) entry which is preliminary data.</text>
</comment>
<dbReference type="OrthoDB" id="6150766at2759"/>
<evidence type="ECO:0000259" key="1">
    <source>
        <dbReference type="PROSITE" id="PS50181"/>
    </source>
</evidence>
<protein>
    <recommendedName>
        <fullName evidence="1">F-box domain-containing protein</fullName>
    </recommendedName>
</protein>
<reference evidence="2" key="1">
    <citation type="submission" date="2021-04" db="EMBL/GenBank/DDBJ databases">
        <authorList>
            <consortium name="Molecular Ecology Group"/>
        </authorList>
    </citation>
    <scope>NUCLEOTIDE SEQUENCE</scope>
</reference>
<dbReference type="GO" id="GO:0031146">
    <property type="term" value="P:SCF-dependent proteasomal ubiquitin-dependent protein catabolic process"/>
    <property type="evidence" value="ECO:0007669"/>
    <property type="project" value="InterPro"/>
</dbReference>
<dbReference type="InterPro" id="IPR001810">
    <property type="entry name" value="F-box_dom"/>
</dbReference>
<keyword evidence="3" id="KW-1185">Reference proteome</keyword>
<dbReference type="CDD" id="cd22977">
    <property type="entry name" value="DD_FBXL13"/>
    <property type="match status" value="1"/>
</dbReference>
<feature type="non-terminal residue" evidence="2">
    <location>
        <position position="1"/>
    </location>
</feature>
<gene>
    <name evidence="2" type="ORF">CUNI_LOCUS10979</name>
</gene>
<dbReference type="PROSITE" id="PS50181">
    <property type="entry name" value="FBOX"/>
    <property type="match status" value="1"/>
</dbReference>
<dbReference type="CDD" id="cd22124">
    <property type="entry name" value="F-box_FBXL13"/>
    <property type="match status" value="1"/>
</dbReference>
<dbReference type="InterPro" id="IPR039588">
    <property type="entry name" value="FBXO4"/>
</dbReference>
<sequence length="278" mass="32892">MAASLRGISPELRKYISVNKLPEIYEAILCGLTVMCPEDYLSFILDKLMYLKKHGLEILHWDIFIEDYMKPKVRIVTESNLDMIFNFDEWLMPTAEMYIKACSYYNMKLERMCFCAIMQYHLMQKRKKAVFASKMNSAVHHHIKHLLHVHFGIWKAWVKYRKGRQAMSFQIIQHVYHTLMGKVILEAWNKHTMEAHRQREYFERLERGENMEDEDVFGQGTGEAKDSVSTLPWKVAVQVFSYLDMADLANCACVCRFWKVLTQANLLWSRVNFSTVHK</sequence>
<dbReference type="GO" id="GO:0000209">
    <property type="term" value="P:protein polyubiquitination"/>
    <property type="evidence" value="ECO:0007669"/>
    <property type="project" value="TreeGrafter"/>
</dbReference>
<feature type="domain" description="F-box" evidence="1">
    <location>
        <begin position="225"/>
        <end position="271"/>
    </location>
</feature>
<evidence type="ECO:0000313" key="2">
    <source>
        <dbReference type="EMBL" id="CAG5125421.1"/>
    </source>
</evidence>
<organism evidence="2 3">
    <name type="scientific">Candidula unifasciata</name>
    <dbReference type="NCBI Taxonomy" id="100452"/>
    <lineage>
        <taxon>Eukaryota</taxon>
        <taxon>Metazoa</taxon>
        <taxon>Spiralia</taxon>
        <taxon>Lophotrochozoa</taxon>
        <taxon>Mollusca</taxon>
        <taxon>Gastropoda</taxon>
        <taxon>Heterobranchia</taxon>
        <taxon>Euthyneura</taxon>
        <taxon>Panpulmonata</taxon>
        <taxon>Eupulmonata</taxon>
        <taxon>Stylommatophora</taxon>
        <taxon>Helicina</taxon>
        <taxon>Helicoidea</taxon>
        <taxon>Geomitridae</taxon>
        <taxon>Candidula</taxon>
    </lineage>
</organism>
<dbReference type="PANTHER" id="PTHR16008">
    <property type="entry name" value="F-BOX ONLY PROTEIN 4"/>
    <property type="match status" value="1"/>
</dbReference>
<dbReference type="GO" id="GO:0019005">
    <property type="term" value="C:SCF ubiquitin ligase complex"/>
    <property type="evidence" value="ECO:0007669"/>
    <property type="project" value="TreeGrafter"/>
</dbReference>
<name>A0A8S3ZEM1_9EUPU</name>
<dbReference type="SMART" id="SM00256">
    <property type="entry name" value="FBOX"/>
    <property type="match status" value="1"/>
</dbReference>
<dbReference type="PANTHER" id="PTHR16008:SF4">
    <property type="entry name" value="F-BOX ONLY PROTEIN 4"/>
    <property type="match status" value="1"/>
</dbReference>
<dbReference type="Proteomes" id="UP000678393">
    <property type="component" value="Unassembled WGS sequence"/>
</dbReference>
<dbReference type="InterPro" id="IPR036047">
    <property type="entry name" value="F-box-like_dom_sf"/>
</dbReference>
<dbReference type="EMBL" id="CAJHNH020002057">
    <property type="protein sequence ID" value="CAG5125421.1"/>
    <property type="molecule type" value="Genomic_DNA"/>
</dbReference>